<dbReference type="Pfam" id="PF00892">
    <property type="entry name" value="EamA"/>
    <property type="match status" value="2"/>
</dbReference>
<dbReference type="InterPro" id="IPR000620">
    <property type="entry name" value="EamA_dom"/>
</dbReference>
<keyword evidence="2" id="KW-1003">Cell membrane</keyword>
<dbReference type="eggNOG" id="arCOG00271">
    <property type="taxonomic scope" value="Archaea"/>
</dbReference>
<dbReference type="PIR" id="D71024">
    <property type="entry name" value="D71024"/>
</dbReference>
<feature type="domain" description="EamA" evidence="7">
    <location>
        <begin position="27"/>
        <end position="154"/>
    </location>
</feature>
<sequence length="298" mass="33030">MELSSSESLGFSKILKERVKVKPMNKYAILAVLLWSTVASAFKLTLSRLDTISMLFYSSLTSTVIFLLANLKDIKTFSIKANLNSVFFGFINPFLYYLVLFSAYSILPAQEAQALNYTWPIILVIFSSAFLGQRLSERDFLGVIIGFLGALVVGTRGNLSSLHFANPMGDLLALCSAIIWAIYWILNLRDPRKAEVKMMWNFIFGFLYISILGVIEGIKFDPYGVLGAIYVGTFEMGLTFLLWLKALESEEAGKVASLIYLTPVLSLLFISIVVGEKILGSTIVGLALILLGIALSRR</sequence>
<keyword evidence="3 6" id="KW-0812">Transmembrane</keyword>
<feature type="transmembrane region" description="Helical" evidence="6">
    <location>
        <begin position="200"/>
        <end position="218"/>
    </location>
</feature>
<protein>
    <recommendedName>
        <fullName evidence="7">EamA domain-containing protein</fullName>
    </recommendedName>
</protein>
<dbReference type="EnsemblBacteria" id="BAA30596">
    <property type="protein sequence ID" value="BAA30596"/>
    <property type="gene ID" value="BAA30596"/>
</dbReference>
<evidence type="ECO:0000256" key="2">
    <source>
        <dbReference type="ARBA" id="ARBA00022475"/>
    </source>
</evidence>
<evidence type="ECO:0000259" key="7">
    <source>
        <dbReference type="Pfam" id="PF00892"/>
    </source>
</evidence>
<feature type="transmembrane region" description="Helical" evidence="6">
    <location>
        <begin position="140"/>
        <end position="159"/>
    </location>
</feature>
<reference evidence="8 9" key="1">
    <citation type="journal article" date="1998" name="DNA Res.">
        <title>Complete sequence and gene organization of the genome of a hyper-thermophilic archaebacterium, Pyrococcus horikoshii OT3.</title>
        <authorList>
            <person name="Kawarabayasi Y."/>
            <person name="Sawada M."/>
            <person name="Horikawa H."/>
            <person name="Haikawa Y."/>
            <person name="Hino Y."/>
            <person name="Yamamoto S."/>
            <person name="Sekine M."/>
            <person name="Baba S."/>
            <person name="Kosugi H."/>
            <person name="Hosoyama A."/>
            <person name="Nagai Y."/>
            <person name="Sakai M."/>
            <person name="Ogura K."/>
            <person name="Otuka R."/>
            <person name="Nakazawa H."/>
            <person name="Takamiya M."/>
            <person name="Ohfuku Y."/>
            <person name="Funahashi T."/>
            <person name="Tanaka T."/>
            <person name="Kudoh Y."/>
            <person name="Yamazaki J."/>
            <person name="Kushida N."/>
            <person name="Oguchi A."/>
            <person name="Aoki K."/>
            <person name="Nakamura Y."/>
            <person name="Robb T.F."/>
            <person name="Horikoshi K."/>
            <person name="Masuchi Y."/>
            <person name="Shizuya H."/>
            <person name="Kikuchi H."/>
        </authorList>
    </citation>
    <scope>NUCLEOTIDE SEQUENCE [LARGE SCALE GENOMIC DNA]</scope>
    <source>
        <strain evidence="9">ATCC 700860 / DSM 12428 / JCM 9974 / NBRC 100139 / OT-3</strain>
    </source>
</reference>
<dbReference type="Proteomes" id="UP000000752">
    <property type="component" value="Chromosome"/>
</dbReference>
<feature type="transmembrane region" description="Helical" evidence="6">
    <location>
        <begin position="255"/>
        <end position="272"/>
    </location>
</feature>
<evidence type="ECO:0000256" key="5">
    <source>
        <dbReference type="ARBA" id="ARBA00023136"/>
    </source>
</evidence>
<evidence type="ECO:0000256" key="4">
    <source>
        <dbReference type="ARBA" id="ARBA00022989"/>
    </source>
</evidence>
<dbReference type="EMBL" id="BA000001">
    <property type="protein sequence ID" value="BAA30596.1"/>
    <property type="molecule type" value="Genomic_DNA"/>
</dbReference>
<keyword evidence="5 6" id="KW-0472">Membrane</keyword>
<comment type="subcellular location">
    <subcellularLocation>
        <location evidence="1">Cell membrane</location>
        <topology evidence="1">Multi-pass membrane protein</topology>
    </subcellularLocation>
</comment>
<feature type="transmembrane region" description="Helical" evidence="6">
    <location>
        <begin position="83"/>
        <end position="105"/>
    </location>
</feature>
<dbReference type="GO" id="GO:0005886">
    <property type="term" value="C:plasma membrane"/>
    <property type="evidence" value="ECO:0007669"/>
    <property type="project" value="UniProtKB-SubCell"/>
</dbReference>
<dbReference type="PANTHER" id="PTHR32322:SF18">
    <property type="entry name" value="S-ADENOSYLMETHIONINE_S-ADENOSYLHOMOCYSTEINE TRANSPORTER"/>
    <property type="match status" value="1"/>
</dbReference>
<evidence type="ECO:0000256" key="1">
    <source>
        <dbReference type="ARBA" id="ARBA00004651"/>
    </source>
</evidence>
<dbReference type="KEGG" id="pho:PH1489"/>
<keyword evidence="9" id="KW-1185">Reference proteome</keyword>
<dbReference type="SUPFAM" id="SSF103481">
    <property type="entry name" value="Multidrug resistance efflux transporter EmrE"/>
    <property type="match status" value="2"/>
</dbReference>
<evidence type="ECO:0000313" key="9">
    <source>
        <dbReference type="Proteomes" id="UP000000752"/>
    </source>
</evidence>
<feature type="domain" description="EamA" evidence="7">
    <location>
        <begin position="168"/>
        <end position="296"/>
    </location>
</feature>
<accession>O59158</accession>
<evidence type="ECO:0000256" key="3">
    <source>
        <dbReference type="ARBA" id="ARBA00022692"/>
    </source>
</evidence>
<proteinExistence type="predicted"/>
<dbReference type="PANTHER" id="PTHR32322">
    <property type="entry name" value="INNER MEMBRANE TRANSPORTER"/>
    <property type="match status" value="1"/>
</dbReference>
<feature type="transmembrane region" description="Helical" evidence="6">
    <location>
        <begin position="171"/>
        <end position="188"/>
    </location>
</feature>
<feature type="transmembrane region" description="Helical" evidence="6">
    <location>
        <begin position="117"/>
        <end position="133"/>
    </location>
</feature>
<feature type="transmembrane region" description="Helical" evidence="6">
    <location>
        <begin position="224"/>
        <end position="243"/>
    </location>
</feature>
<feature type="transmembrane region" description="Helical" evidence="6">
    <location>
        <begin position="278"/>
        <end position="296"/>
    </location>
</feature>
<dbReference type="InterPro" id="IPR037185">
    <property type="entry name" value="EmrE-like"/>
</dbReference>
<keyword evidence="4 6" id="KW-1133">Transmembrane helix</keyword>
<gene>
    <name evidence="8" type="ordered locus">PH1489</name>
</gene>
<feature type="transmembrane region" description="Helical" evidence="6">
    <location>
        <begin position="51"/>
        <end position="71"/>
    </location>
</feature>
<organism evidence="8 9">
    <name type="scientific">Pyrococcus horikoshii (strain ATCC 700860 / DSM 12428 / JCM 9974 / NBRC 100139 / OT-3)</name>
    <dbReference type="NCBI Taxonomy" id="70601"/>
    <lineage>
        <taxon>Archaea</taxon>
        <taxon>Methanobacteriati</taxon>
        <taxon>Methanobacteriota</taxon>
        <taxon>Thermococci</taxon>
        <taxon>Thermococcales</taxon>
        <taxon>Thermococcaceae</taxon>
        <taxon>Pyrococcus</taxon>
    </lineage>
</organism>
<dbReference type="InterPro" id="IPR050638">
    <property type="entry name" value="AA-Vitamin_Transporters"/>
</dbReference>
<evidence type="ECO:0000313" key="8">
    <source>
        <dbReference type="EMBL" id="BAA30596.1"/>
    </source>
</evidence>
<name>O59158_PYRHO</name>
<evidence type="ECO:0000256" key="6">
    <source>
        <dbReference type="SAM" id="Phobius"/>
    </source>
</evidence>
<dbReference type="AlphaFoldDB" id="O59158"/>